<feature type="compositionally biased region" description="Polar residues" evidence="1">
    <location>
        <begin position="18"/>
        <end position="35"/>
    </location>
</feature>
<name>A0AAW2WR89_9LAMI</name>
<reference evidence="2" key="2">
    <citation type="journal article" date="2024" name="Plant">
        <title>Genomic evolution and insights into agronomic trait innovations of Sesamum species.</title>
        <authorList>
            <person name="Miao H."/>
            <person name="Wang L."/>
            <person name="Qu L."/>
            <person name="Liu H."/>
            <person name="Sun Y."/>
            <person name="Le M."/>
            <person name="Wang Q."/>
            <person name="Wei S."/>
            <person name="Zheng Y."/>
            <person name="Lin W."/>
            <person name="Duan Y."/>
            <person name="Cao H."/>
            <person name="Xiong S."/>
            <person name="Wang X."/>
            <person name="Wei L."/>
            <person name="Li C."/>
            <person name="Ma Q."/>
            <person name="Ju M."/>
            <person name="Zhao R."/>
            <person name="Li G."/>
            <person name="Mu C."/>
            <person name="Tian Q."/>
            <person name="Mei H."/>
            <person name="Zhang T."/>
            <person name="Gao T."/>
            <person name="Zhang H."/>
        </authorList>
    </citation>
    <scope>NUCLEOTIDE SEQUENCE</scope>
    <source>
        <strain evidence="2">KEN1</strain>
    </source>
</reference>
<dbReference type="EMBL" id="JACGWN010000007">
    <property type="protein sequence ID" value="KAL0444232.1"/>
    <property type="molecule type" value="Genomic_DNA"/>
</dbReference>
<accession>A0AAW2WR89</accession>
<proteinExistence type="predicted"/>
<gene>
    <name evidence="2" type="ORF">Slati_2145900</name>
</gene>
<evidence type="ECO:0000256" key="1">
    <source>
        <dbReference type="SAM" id="MobiDB-lite"/>
    </source>
</evidence>
<sequence length="72" mass="7481">MGGGARTGTGLLQGHHLSASQVPTKLSPNSALSSGTSSIGIEFSLVHGWTLIGNLHIKRLTSVLEVPTDERC</sequence>
<protein>
    <submittedName>
        <fullName evidence="2">Uncharacterized protein</fullName>
    </submittedName>
</protein>
<dbReference type="AlphaFoldDB" id="A0AAW2WR89"/>
<comment type="caution">
    <text evidence="2">The sequence shown here is derived from an EMBL/GenBank/DDBJ whole genome shotgun (WGS) entry which is preliminary data.</text>
</comment>
<feature type="region of interest" description="Disordered" evidence="1">
    <location>
        <begin position="1"/>
        <end position="35"/>
    </location>
</feature>
<evidence type="ECO:0000313" key="2">
    <source>
        <dbReference type="EMBL" id="KAL0444232.1"/>
    </source>
</evidence>
<organism evidence="2">
    <name type="scientific">Sesamum latifolium</name>
    <dbReference type="NCBI Taxonomy" id="2727402"/>
    <lineage>
        <taxon>Eukaryota</taxon>
        <taxon>Viridiplantae</taxon>
        <taxon>Streptophyta</taxon>
        <taxon>Embryophyta</taxon>
        <taxon>Tracheophyta</taxon>
        <taxon>Spermatophyta</taxon>
        <taxon>Magnoliopsida</taxon>
        <taxon>eudicotyledons</taxon>
        <taxon>Gunneridae</taxon>
        <taxon>Pentapetalae</taxon>
        <taxon>asterids</taxon>
        <taxon>lamiids</taxon>
        <taxon>Lamiales</taxon>
        <taxon>Pedaliaceae</taxon>
        <taxon>Sesamum</taxon>
    </lineage>
</organism>
<reference evidence="2" key="1">
    <citation type="submission" date="2020-06" db="EMBL/GenBank/DDBJ databases">
        <authorList>
            <person name="Li T."/>
            <person name="Hu X."/>
            <person name="Zhang T."/>
            <person name="Song X."/>
            <person name="Zhang H."/>
            <person name="Dai N."/>
            <person name="Sheng W."/>
            <person name="Hou X."/>
            <person name="Wei L."/>
        </authorList>
    </citation>
    <scope>NUCLEOTIDE SEQUENCE</scope>
    <source>
        <strain evidence="2">KEN1</strain>
        <tissue evidence="2">Leaf</tissue>
    </source>
</reference>